<evidence type="ECO:0000256" key="2">
    <source>
        <dbReference type="ARBA" id="ARBA00023136"/>
    </source>
</evidence>
<dbReference type="PANTHER" id="PTHR47234:SF2">
    <property type="entry name" value="TONB-DEPENDENT RECEPTOR"/>
    <property type="match status" value="1"/>
</dbReference>
<sequence>MRVTGSRLSSEYTSVAPIQILRTDEAALEGISDVGSLLQTATVAAGSPQVTAASSSAFVQNGGVGTETVSLRGLGANRTLVLINGRRAGPAGTRGAVSAFDLNAIPLSAVESVEILKDGASSVYGSDAVAGVVNIITKKDDGLDLDFFVSAPENSGGEQLQGSATWGKTFERGHAMLSFDYYKQEELARGDRDYYKCGEDYYFNSDGSRADVIDPRTGNARCNDLAWGHIWVYDYNSPSQVTSPWQGRPQLIQYDYDGDLGNYLPGFPVNNTAGLVVPGGFYAVGYDELLLPGATPDPVFGPSARDSLGLVNADSVFQDEESLSPEVERITLYGTGEFEVSSHMDVYGEFLMNRRETYVNGYRQFWTYDYVYDYGGTPISNSPSALANGWGSVAGSGAFVGLSPTAITDHNDTKITVDYINTVAGVRGNFDAALSDWNYNAYLQFSRSDGDYQQDLIYDDAITPYQWFNGNTCAGSVTPVRGVNCVDVNWYDPETLRGNVSDQDREFMFGSETGNTVYEQTQFEMFFDGPLFELPAGTVGAGFGANRLRERINDIPGEVTRDGNAWGSSSAGITKGAKNTSSIFGELAIPLIKDAPLMEALDLSLSARWTSEETNVRDQQAGQDNTTYKAGLGWQVVPSVKLRATYGTSFRGAELFEAALAGQTAFAGQRSIDPCVNYVDAYDNGTISQRRFDNCAADLPAGLVPTGGGGSATVSSTGNPFLAPETSEAMNIGIIWAPTWINFRATLDYFEIEIKDEITRLGAANILLGCYDSESFATEPLCGQFTRDPNNYLIDTVTNDFINVATQTNTGFDFNAEYSRDFSFGTLTLNTQHTYQIDDEIVLFSTSEPLDTTGEAGEPEWVGNLNVTLDRGPWSYFWGMDFIGATSNLDSYIEDNGDAWPNYLGQPVGLKLKTEQVTYHSVSVGRELPNGFEVRVGVRNVFDEHPPALSAVSSEYDRVGTSAFYSQYDAIGRRFFLNVSKSF</sequence>
<dbReference type="AlphaFoldDB" id="A0A059G8Y0"/>
<dbReference type="eggNOG" id="COG1629">
    <property type="taxonomic scope" value="Bacteria"/>
</dbReference>
<dbReference type="eggNOG" id="COG4771">
    <property type="taxonomic scope" value="Bacteria"/>
</dbReference>
<accession>A0A059G8Y0</accession>
<dbReference type="InterPro" id="IPR036942">
    <property type="entry name" value="Beta-barrel_TonB_sf"/>
</dbReference>
<reference evidence="7 8" key="1">
    <citation type="journal article" date="2014" name="Antonie Van Leeuwenhoek">
        <title>Hyphomonas beringensis sp. nov. and Hyphomonas chukchiensis sp. nov., isolated from surface seawater of the Bering Sea and Chukchi Sea.</title>
        <authorList>
            <person name="Li C."/>
            <person name="Lai Q."/>
            <person name="Li G."/>
            <person name="Dong C."/>
            <person name="Wang J."/>
            <person name="Liao Y."/>
            <person name="Shao Z."/>
        </authorList>
    </citation>
    <scope>NUCLEOTIDE SEQUENCE [LARGE SCALE GENOMIC DNA]</scope>
    <source>
        <strain evidence="7 8">SCH89</strain>
    </source>
</reference>
<keyword evidence="4" id="KW-0798">TonB box</keyword>
<evidence type="ECO:0000256" key="4">
    <source>
        <dbReference type="RuleBase" id="RU003357"/>
    </source>
</evidence>
<dbReference type="Gene3D" id="2.40.170.20">
    <property type="entry name" value="TonB-dependent receptor, beta-barrel domain"/>
    <property type="match status" value="1"/>
</dbReference>
<dbReference type="EMBL" id="ARYL01000010">
    <property type="protein sequence ID" value="KDA02898.1"/>
    <property type="molecule type" value="Genomic_DNA"/>
</dbReference>
<feature type="domain" description="TonB-dependent receptor-like beta-barrel" evidence="5">
    <location>
        <begin position="364"/>
        <end position="941"/>
    </location>
</feature>
<dbReference type="SUPFAM" id="SSF56935">
    <property type="entry name" value="Porins"/>
    <property type="match status" value="1"/>
</dbReference>
<evidence type="ECO:0000313" key="7">
    <source>
        <dbReference type="EMBL" id="KDA02898.1"/>
    </source>
</evidence>
<dbReference type="PANTHER" id="PTHR47234">
    <property type="match status" value="1"/>
</dbReference>
<organism evidence="7 8">
    <name type="scientific">Hyphomonas oceanitis SCH89</name>
    <dbReference type="NCBI Taxonomy" id="1280953"/>
    <lineage>
        <taxon>Bacteria</taxon>
        <taxon>Pseudomonadati</taxon>
        <taxon>Pseudomonadota</taxon>
        <taxon>Alphaproteobacteria</taxon>
        <taxon>Hyphomonadales</taxon>
        <taxon>Hyphomonadaceae</taxon>
        <taxon>Hyphomonas</taxon>
    </lineage>
</organism>
<dbReference type="GO" id="GO:0009279">
    <property type="term" value="C:cell outer membrane"/>
    <property type="evidence" value="ECO:0007669"/>
    <property type="project" value="UniProtKB-SubCell"/>
</dbReference>
<dbReference type="InterPro" id="IPR037066">
    <property type="entry name" value="Plug_dom_sf"/>
</dbReference>
<evidence type="ECO:0000259" key="5">
    <source>
        <dbReference type="Pfam" id="PF00593"/>
    </source>
</evidence>
<dbReference type="PATRIC" id="fig|1280953.3.peg.1642"/>
<keyword evidence="7" id="KW-0675">Receptor</keyword>
<dbReference type="Pfam" id="PF00593">
    <property type="entry name" value="TonB_dep_Rec_b-barrel"/>
    <property type="match status" value="1"/>
</dbReference>
<evidence type="ECO:0000313" key="8">
    <source>
        <dbReference type="Proteomes" id="UP000024942"/>
    </source>
</evidence>
<comment type="caution">
    <text evidence="7">The sequence shown here is derived from an EMBL/GenBank/DDBJ whole genome shotgun (WGS) entry which is preliminary data.</text>
</comment>
<name>A0A059G8Y0_9PROT</name>
<protein>
    <submittedName>
        <fullName evidence="7">TonB-dependent receptor</fullName>
    </submittedName>
</protein>
<dbReference type="Pfam" id="PF07715">
    <property type="entry name" value="Plug"/>
    <property type="match status" value="1"/>
</dbReference>
<comment type="similarity">
    <text evidence="4">Belongs to the TonB-dependent receptor family.</text>
</comment>
<evidence type="ECO:0000256" key="3">
    <source>
        <dbReference type="ARBA" id="ARBA00023237"/>
    </source>
</evidence>
<dbReference type="STRING" id="1280953.HOC_08132"/>
<keyword evidence="2 4" id="KW-0472">Membrane</keyword>
<dbReference type="RefSeq" id="WP_051624648.1">
    <property type="nucleotide sequence ID" value="NZ_ARYL01000010.1"/>
</dbReference>
<keyword evidence="3" id="KW-0998">Cell outer membrane</keyword>
<dbReference type="InterPro" id="IPR012910">
    <property type="entry name" value="Plug_dom"/>
</dbReference>
<proteinExistence type="inferred from homology"/>
<evidence type="ECO:0000259" key="6">
    <source>
        <dbReference type="Pfam" id="PF07715"/>
    </source>
</evidence>
<dbReference type="Gene3D" id="2.170.130.10">
    <property type="entry name" value="TonB-dependent receptor, plug domain"/>
    <property type="match status" value="1"/>
</dbReference>
<evidence type="ECO:0000256" key="1">
    <source>
        <dbReference type="ARBA" id="ARBA00004442"/>
    </source>
</evidence>
<keyword evidence="8" id="KW-1185">Reference proteome</keyword>
<feature type="domain" description="TonB-dependent receptor plug" evidence="6">
    <location>
        <begin position="41"/>
        <end position="132"/>
    </location>
</feature>
<dbReference type="InterPro" id="IPR000531">
    <property type="entry name" value="Beta-barrel_TonB"/>
</dbReference>
<dbReference type="Proteomes" id="UP000024942">
    <property type="component" value="Unassembled WGS sequence"/>
</dbReference>
<gene>
    <name evidence="7" type="ORF">HOC_08132</name>
</gene>
<comment type="subcellular location">
    <subcellularLocation>
        <location evidence="1 4">Cell outer membrane</location>
    </subcellularLocation>
</comment>